<dbReference type="KEGG" id="npl:FGF80_18285"/>
<sequence length="377" mass="42298">MGYSDKMVQKPERVLMLSGQLGAAGTPQVILNITKHLHDKINVEVAYLGGKDELVPEFEQHEINVHRLGDNPLSIKSVRSLQQRLQKHNYDIVHTHMVTGGAIGRVVSNITQTPVVSTVHTSYDNRPMTAKVPDLLTSPFSDANVCVSNAVKQSLPIVYKRWAQTEVAHNCIDVEQVRQTGAVTWDDLKWTTNIDRDSQLIVNVARYDPKKRREDLIEALPYVLEEHPRSKLVLTGKGDRKEVIQELAEDRGVADNVAFVGFVENPQSVYHHADVVALPSISEGFSISMLEAMAHGKPIVATDIPPFREALSENHSYVEPRSPTELGEELRLVLSDSKHAERLGDRAYKRVRENFSGEAAAKEYEEIYRSVIQDTQE</sequence>
<dbReference type="Pfam" id="PF13439">
    <property type="entry name" value="Glyco_transf_4"/>
    <property type="match status" value="1"/>
</dbReference>
<keyword evidence="3" id="KW-0614">Plasmid</keyword>
<reference evidence="4" key="1">
    <citation type="submission" date="2019-05" db="EMBL/GenBank/DDBJ databases">
        <title>Complete Genome Sequence and Methylation Pattern of the Halophilic Archaeon Natrinema pallidum BOL6-1.</title>
        <authorList>
            <person name="DasSarma P."/>
            <person name="DasSarma B.P."/>
            <person name="DasSarma S.L."/>
            <person name="Martinez F.L."/>
            <person name="Guzman D."/>
            <person name="Roberts R.J."/>
            <person name="DasSarma S."/>
        </authorList>
    </citation>
    <scope>NUCLEOTIDE SEQUENCE [LARGE SCALE GENOMIC DNA]</scope>
    <source>
        <strain evidence="4">BOL6-1</strain>
        <plasmid evidence="4">pnpa200</plasmid>
    </source>
</reference>
<dbReference type="SUPFAM" id="SSF53756">
    <property type="entry name" value="UDP-Glycosyltransferase/glycogen phosphorylase"/>
    <property type="match status" value="1"/>
</dbReference>
<evidence type="ECO:0000313" key="3">
    <source>
        <dbReference type="EMBL" id="QCW05192.1"/>
    </source>
</evidence>
<protein>
    <submittedName>
        <fullName evidence="3">Glycosyltransferase</fullName>
    </submittedName>
</protein>
<evidence type="ECO:0000313" key="4">
    <source>
        <dbReference type="Proteomes" id="UP000307562"/>
    </source>
</evidence>
<organism evidence="3 4">
    <name type="scientific">Natrinema pallidum</name>
    <dbReference type="NCBI Taxonomy" id="69527"/>
    <lineage>
        <taxon>Archaea</taxon>
        <taxon>Methanobacteriati</taxon>
        <taxon>Methanobacteriota</taxon>
        <taxon>Stenosarchaea group</taxon>
        <taxon>Halobacteria</taxon>
        <taxon>Halobacteriales</taxon>
        <taxon>Natrialbaceae</taxon>
        <taxon>Natrinema</taxon>
    </lineage>
</organism>
<dbReference type="InterPro" id="IPR028098">
    <property type="entry name" value="Glyco_trans_4-like_N"/>
</dbReference>
<evidence type="ECO:0000259" key="2">
    <source>
        <dbReference type="Pfam" id="PF13439"/>
    </source>
</evidence>
<dbReference type="InterPro" id="IPR001296">
    <property type="entry name" value="Glyco_trans_1"/>
</dbReference>
<dbReference type="PANTHER" id="PTHR12526">
    <property type="entry name" value="GLYCOSYLTRANSFERASE"/>
    <property type="match status" value="1"/>
</dbReference>
<dbReference type="AlphaFoldDB" id="A0A4P9TLV6"/>
<proteinExistence type="predicted"/>
<name>A0A4P9TLV6_9EURY</name>
<dbReference type="Proteomes" id="UP000307562">
    <property type="component" value="Plasmid pNPA200"/>
</dbReference>
<accession>A0A4P9TLV6</accession>
<evidence type="ECO:0000259" key="1">
    <source>
        <dbReference type="Pfam" id="PF00534"/>
    </source>
</evidence>
<dbReference type="PANTHER" id="PTHR12526:SF630">
    <property type="entry name" value="GLYCOSYLTRANSFERASE"/>
    <property type="match status" value="1"/>
</dbReference>
<dbReference type="GO" id="GO:0016757">
    <property type="term" value="F:glycosyltransferase activity"/>
    <property type="evidence" value="ECO:0007669"/>
    <property type="project" value="InterPro"/>
</dbReference>
<dbReference type="RefSeq" id="WP_138655657.1">
    <property type="nucleotide sequence ID" value="NZ_CP040638.1"/>
</dbReference>
<geneLocation type="plasmid" evidence="4">
    <name>pnpa200</name>
</geneLocation>
<feature type="domain" description="Glycosyl transferase family 1" evidence="1">
    <location>
        <begin position="189"/>
        <end position="350"/>
    </location>
</feature>
<dbReference type="GeneID" id="96158000"/>
<dbReference type="Gene3D" id="3.40.50.2000">
    <property type="entry name" value="Glycogen Phosphorylase B"/>
    <property type="match status" value="2"/>
</dbReference>
<dbReference type="Pfam" id="PF00534">
    <property type="entry name" value="Glycos_transf_1"/>
    <property type="match status" value="1"/>
</dbReference>
<dbReference type="EMBL" id="CP040638">
    <property type="protein sequence ID" value="QCW05192.1"/>
    <property type="molecule type" value="Genomic_DNA"/>
</dbReference>
<keyword evidence="4" id="KW-1185">Reference proteome</keyword>
<feature type="domain" description="Glycosyltransferase subfamily 4-like N-terminal" evidence="2">
    <location>
        <begin position="25"/>
        <end position="176"/>
    </location>
</feature>
<keyword evidence="3" id="KW-0808">Transferase</keyword>
<gene>
    <name evidence="3" type="ORF">FGF80_18285</name>
</gene>